<dbReference type="Pfam" id="PF01841">
    <property type="entry name" value="Transglut_core"/>
    <property type="match status" value="1"/>
</dbReference>
<dbReference type="Proteomes" id="UP000613030">
    <property type="component" value="Unassembled WGS sequence"/>
</dbReference>
<feature type="domain" description="Transglutaminase-like" evidence="1">
    <location>
        <begin position="290"/>
        <end position="369"/>
    </location>
</feature>
<dbReference type="InterPro" id="IPR024618">
    <property type="entry name" value="DUF3857"/>
</dbReference>
<evidence type="ECO:0000313" key="3">
    <source>
        <dbReference type="EMBL" id="MBL0741815.1"/>
    </source>
</evidence>
<dbReference type="RefSeq" id="WP_236676003.1">
    <property type="nucleotide sequence ID" value="NZ_JAERRB010000003.1"/>
</dbReference>
<organism evidence="3 4">
    <name type="scientific">Chryseolinea lacunae</name>
    <dbReference type="NCBI Taxonomy" id="2801331"/>
    <lineage>
        <taxon>Bacteria</taxon>
        <taxon>Pseudomonadati</taxon>
        <taxon>Bacteroidota</taxon>
        <taxon>Cytophagia</taxon>
        <taxon>Cytophagales</taxon>
        <taxon>Fulvivirgaceae</taxon>
        <taxon>Chryseolinea</taxon>
    </lineage>
</organism>
<keyword evidence="4" id="KW-1185">Reference proteome</keyword>
<evidence type="ECO:0000259" key="2">
    <source>
        <dbReference type="Pfam" id="PF12969"/>
    </source>
</evidence>
<accession>A0ABS1KR53</accession>
<dbReference type="PROSITE" id="PS51257">
    <property type="entry name" value="PROKAR_LIPOPROTEIN"/>
    <property type="match status" value="1"/>
</dbReference>
<sequence>MKGLSVALLITLIACCGYAQKSPMKFGILPLEDLKMEVYDKDSSAAAVILADYGEAYLEFHSLRFERHVRIKILRKEGLGWADVQIPLFRVSGLEERVTKLKASTFNLENGRLVETSLDGESVFKEKFNTNINLYKFTFPNVKEGSIIEYSYTLVSDFLANFPNWQFQYKIPVRFSEYWAVLPDYLVFQKFMQGYIPPTLFEVKERLGSANYRVYTHHWISKDVPAFKTEPFMTSEHDYVSQINMALSHLSYPRSPLFEIMGSWKKLNDRLLESEGFGRTITGSNFLKAKTKELTDGKVNQMQKLEAIFNYVQQTLEWNGSKDKYPDDDLKKVVEQQKGTAADINIVLASMLEKAGIAVDMVLLSTRDHGFVRPEYPMERQLNYAIALARVEDKTFLLDATEKYLPMGTLPERCLNGQGLVISPTRHGWIDLEPKIKSRTSINSDLVLTDTGELNGTINYTYDGYAAQTVREKYTTKGEADYLKDFLSTRSWDVRSSKIQDIKDVNKSPRQSHELTIRDHTTMAGDVIYINPLLSEQTKENIFKAETREYPVDFGTPSEIKYLARFTVPPGFVVDEMPKPKLAVLPDNAAKFSYATTQVGDVISVVSVLQINKSMFVQDEYPPLREFYNLIVAKHAEQIVLKKK</sequence>
<dbReference type="Pfam" id="PF12969">
    <property type="entry name" value="DUF3857"/>
    <property type="match status" value="1"/>
</dbReference>
<dbReference type="Gene3D" id="3.10.620.30">
    <property type="match status" value="1"/>
</dbReference>
<gene>
    <name evidence="3" type="ORF">JI741_11330</name>
</gene>
<dbReference type="Gene3D" id="2.60.40.3140">
    <property type="match status" value="1"/>
</dbReference>
<evidence type="ECO:0000259" key="1">
    <source>
        <dbReference type="Pfam" id="PF01841"/>
    </source>
</evidence>
<dbReference type="EMBL" id="JAERRB010000003">
    <property type="protein sequence ID" value="MBL0741815.1"/>
    <property type="molecule type" value="Genomic_DNA"/>
</dbReference>
<reference evidence="3 4" key="1">
    <citation type="submission" date="2021-01" db="EMBL/GenBank/DDBJ databases">
        <title>Chryseolinea sp. Jin1 Genome sequencing and assembly.</title>
        <authorList>
            <person name="Kim I."/>
        </authorList>
    </citation>
    <scope>NUCLEOTIDE SEQUENCE [LARGE SCALE GENOMIC DNA]</scope>
    <source>
        <strain evidence="3 4">Jin1</strain>
    </source>
</reference>
<evidence type="ECO:0000313" key="4">
    <source>
        <dbReference type="Proteomes" id="UP000613030"/>
    </source>
</evidence>
<dbReference type="InterPro" id="IPR002931">
    <property type="entry name" value="Transglutaminase-like"/>
</dbReference>
<comment type="caution">
    <text evidence="3">The sequence shown here is derived from an EMBL/GenBank/DDBJ whole genome shotgun (WGS) entry which is preliminary data.</text>
</comment>
<proteinExistence type="predicted"/>
<name>A0ABS1KR53_9BACT</name>
<dbReference type="Gene3D" id="2.60.120.1130">
    <property type="match status" value="1"/>
</dbReference>
<feature type="domain" description="DUF3857" evidence="2">
    <location>
        <begin position="63"/>
        <end position="193"/>
    </location>
</feature>
<protein>
    <submittedName>
        <fullName evidence="3">DUF3857 domain-containing protein</fullName>
    </submittedName>
</protein>